<evidence type="ECO:0000259" key="2">
    <source>
        <dbReference type="Pfam" id="PF02342"/>
    </source>
</evidence>
<comment type="similarity">
    <text evidence="1">Belongs to the CAPAB/TerDEXZ family.</text>
</comment>
<protein>
    <submittedName>
        <fullName evidence="3">Chemical-damaging agent resistance protein C</fullName>
    </submittedName>
</protein>
<comment type="caution">
    <text evidence="3">The sequence shown here is derived from an EMBL/GenBank/DDBJ whole genome shotgun (WGS) entry which is preliminary data.</text>
</comment>
<evidence type="ECO:0000256" key="1">
    <source>
        <dbReference type="ARBA" id="ARBA00008775"/>
    </source>
</evidence>
<keyword evidence="4" id="KW-1185">Reference proteome</keyword>
<dbReference type="PANTHER" id="PTHR32097:SF4">
    <property type="entry name" value="GENERAL STRESS PROTEIN 16U"/>
    <property type="match status" value="1"/>
</dbReference>
<dbReference type="RefSeq" id="WP_103461256.1">
    <property type="nucleotide sequence ID" value="NZ_PPXD01000022.1"/>
</dbReference>
<proteinExistence type="inferred from homology"/>
<evidence type="ECO:0000313" key="3">
    <source>
        <dbReference type="EMBL" id="POH63912.1"/>
    </source>
</evidence>
<dbReference type="Proteomes" id="UP000237340">
    <property type="component" value="Unassembled WGS sequence"/>
</dbReference>
<dbReference type="Gene3D" id="2.60.60.30">
    <property type="entry name" value="sav2460 like domains"/>
    <property type="match status" value="1"/>
</dbReference>
<dbReference type="Pfam" id="PF02342">
    <property type="entry name" value="TerD"/>
    <property type="match status" value="1"/>
</dbReference>
<sequence>MTSLIPGANAALTAENPGLTELMIGFGWEIIPSRGPQSELVPLAILCDAQGKSLSNDHLVFFNQIVSQDGSVGFRDDLDTEEIDVDLARVPAEVAKIVFVVYVDPDVRGAGNFSSVRSAYVRVATRDNRELVRFVLPSGEYRTVDVLMFGELYRHRDDWKFRALGQGYSTGLRGVAADFRIDL</sequence>
<dbReference type="EMBL" id="PPXD01000022">
    <property type="protein sequence ID" value="POH63912.1"/>
    <property type="molecule type" value="Genomic_DNA"/>
</dbReference>
<dbReference type="InterPro" id="IPR051324">
    <property type="entry name" value="Stress/Tellurium_Resist"/>
</dbReference>
<gene>
    <name evidence="3" type="ORF">C3B61_14085</name>
</gene>
<dbReference type="CDD" id="cd06974">
    <property type="entry name" value="TerD_like"/>
    <property type="match status" value="1"/>
</dbReference>
<name>A0A2S3ZCS6_9MICO</name>
<feature type="domain" description="TerD" evidence="2">
    <location>
        <begin position="3"/>
        <end position="179"/>
    </location>
</feature>
<accession>A0A2S3ZCS6</accession>
<reference evidence="3 4" key="1">
    <citation type="submission" date="2018-01" db="EMBL/GenBank/DDBJ databases">
        <title>Cryobacterium sp. nov., from glaciers in China.</title>
        <authorList>
            <person name="Liu Q."/>
            <person name="Xin Y.-H."/>
        </authorList>
    </citation>
    <scope>NUCLEOTIDE SEQUENCE [LARGE SCALE GENOMIC DNA]</scope>
    <source>
        <strain evidence="3 4">TMN-42</strain>
    </source>
</reference>
<dbReference type="AlphaFoldDB" id="A0A2S3ZCS6"/>
<organism evidence="3 4">
    <name type="scientific">Cryobacterium zongtaii</name>
    <dbReference type="NCBI Taxonomy" id="1259217"/>
    <lineage>
        <taxon>Bacteria</taxon>
        <taxon>Bacillati</taxon>
        <taxon>Actinomycetota</taxon>
        <taxon>Actinomycetes</taxon>
        <taxon>Micrococcales</taxon>
        <taxon>Microbacteriaceae</taxon>
        <taxon>Cryobacterium</taxon>
    </lineage>
</organism>
<dbReference type="PANTHER" id="PTHR32097">
    <property type="entry name" value="CAMP-BINDING PROTEIN 1-RELATED"/>
    <property type="match status" value="1"/>
</dbReference>
<evidence type="ECO:0000313" key="4">
    <source>
        <dbReference type="Proteomes" id="UP000237340"/>
    </source>
</evidence>
<dbReference type="InterPro" id="IPR003325">
    <property type="entry name" value="TerD"/>
</dbReference>